<dbReference type="Proteomes" id="UP001501867">
    <property type="component" value="Unassembled WGS sequence"/>
</dbReference>
<dbReference type="EMBL" id="BAAABV010000006">
    <property type="protein sequence ID" value="GAA0272063.1"/>
    <property type="molecule type" value="Genomic_DNA"/>
</dbReference>
<sequence length="98" mass="10778">MRLVHILLRSDDRGRTLPADTEALLAASAVDADGFELAVVHLRERAHPVVGMYMRTASLEAAEERAAAIWRSAAAAHPQLRPWTLARAEVPLLPFDLD</sequence>
<reference evidence="2" key="1">
    <citation type="journal article" date="2019" name="Int. J. Syst. Evol. Microbiol.">
        <title>The Global Catalogue of Microorganisms (GCM) 10K type strain sequencing project: providing services to taxonomists for standard genome sequencing and annotation.</title>
        <authorList>
            <consortium name="The Broad Institute Genomics Platform"/>
            <consortium name="The Broad Institute Genome Sequencing Center for Infectious Disease"/>
            <person name="Wu L."/>
            <person name="Ma J."/>
        </authorList>
    </citation>
    <scope>NUCLEOTIDE SEQUENCE [LARGE SCALE GENOMIC DNA]</scope>
    <source>
        <strain evidence="2">JCM 4505</strain>
    </source>
</reference>
<dbReference type="RefSeq" id="WP_344152137.1">
    <property type="nucleotide sequence ID" value="NZ_BAAABV010000006.1"/>
</dbReference>
<protein>
    <recommendedName>
        <fullName evidence="3">Stress-response A/B barrel domain-containing protein</fullName>
    </recommendedName>
</protein>
<accession>A0ABP3ENY7</accession>
<comment type="caution">
    <text evidence="1">The sequence shown here is derived from an EMBL/GenBank/DDBJ whole genome shotgun (WGS) entry which is preliminary data.</text>
</comment>
<evidence type="ECO:0000313" key="2">
    <source>
        <dbReference type="Proteomes" id="UP001501867"/>
    </source>
</evidence>
<keyword evidence="2" id="KW-1185">Reference proteome</keyword>
<gene>
    <name evidence="1" type="ORF">GCM10010302_07050</name>
</gene>
<organism evidence="1 2">
    <name type="scientific">Streptomyces polychromogenes</name>
    <dbReference type="NCBI Taxonomy" id="67342"/>
    <lineage>
        <taxon>Bacteria</taxon>
        <taxon>Bacillati</taxon>
        <taxon>Actinomycetota</taxon>
        <taxon>Actinomycetes</taxon>
        <taxon>Kitasatosporales</taxon>
        <taxon>Streptomycetaceae</taxon>
        <taxon>Streptomyces</taxon>
    </lineage>
</organism>
<proteinExistence type="predicted"/>
<name>A0ABP3ENY7_9ACTN</name>
<evidence type="ECO:0008006" key="3">
    <source>
        <dbReference type="Google" id="ProtNLM"/>
    </source>
</evidence>
<evidence type="ECO:0000313" key="1">
    <source>
        <dbReference type="EMBL" id="GAA0272063.1"/>
    </source>
</evidence>